<dbReference type="GO" id="GO:0043682">
    <property type="term" value="F:P-type divalent copper transporter activity"/>
    <property type="evidence" value="ECO:0007669"/>
    <property type="project" value="TreeGrafter"/>
</dbReference>
<dbReference type="AlphaFoldDB" id="A0A8J7WAX8"/>
<dbReference type="InterPro" id="IPR008250">
    <property type="entry name" value="ATPase_P-typ_transduc_dom_A_sf"/>
</dbReference>
<dbReference type="GO" id="GO:0055070">
    <property type="term" value="P:copper ion homeostasis"/>
    <property type="evidence" value="ECO:0007669"/>
    <property type="project" value="TreeGrafter"/>
</dbReference>
<keyword evidence="12 16" id="KW-1133">Transmembrane helix</keyword>
<dbReference type="PANTHER" id="PTHR43520:SF5">
    <property type="entry name" value="CATION-TRANSPORTING P-TYPE ATPASE-RELATED"/>
    <property type="match status" value="1"/>
</dbReference>
<evidence type="ECO:0000256" key="5">
    <source>
        <dbReference type="ARBA" id="ARBA00022553"/>
    </source>
</evidence>
<dbReference type="InterPro" id="IPR023299">
    <property type="entry name" value="ATPase_P-typ_cyto_dom_N"/>
</dbReference>
<evidence type="ECO:0000256" key="12">
    <source>
        <dbReference type="ARBA" id="ARBA00022989"/>
    </source>
</evidence>
<dbReference type="GO" id="GO:0005886">
    <property type="term" value="C:plasma membrane"/>
    <property type="evidence" value="ECO:0007669"/>
    <property type="project" value="UniProtKB-SubCell"/>
</dbReference>
<dbReference type="RefSeq" id="WP_211531623.1">
    <property type="nucleotide sequence ID" value="NZ_JWHL01000022.1"/>
</dbReference>
<gene>
    <name evidence="18" type="ORF">RJ53_10425</name>
</gene>
<feature type="transmembrane region" description="Helical" evidence="16">
    <location>
        <begin position="70"/>
        <end position="91"/>
    </location>
</feature>
<dbReference type="SUPFAM" id="SSF81653">
    <property type="entry name" value="Calcium ATPase, transduction domain A"/>
    <property type="match status" value="1"/>
</dbReference>
<organism evidence="18 19">
    <name type="scientific">Methanocalculus chunghsingensis</name>
    <dbReference type="NCBI Taxonomy" id="156457"/>
    <lineage>
        <taxon>Archaea</taxon>
        <taxon>Methanobacteriati</taxon>
        <taxon>Methanobacteriota</taxon>
        <taxon>Stenosarchaea group</taxon>
        <taxon>Methanomicrobia</taxon>
        <taxon>Methanomicrobiales</taxon>
        <taxon>Methanocalculaceae</taxon>
        <taxon>Methanocalculus</taxon>
    </lineage>
</organism>
<dbReference type="OrthoDB" id="8588at2157"/>
<dbReference type="InterPro" id="IPR023214">
    <property type="entry name" value="HAD_sf"/>
</dbReference>
<evidence type="ECO:0000256" key="7">
    <source>
        <dbReference type="ARBA" id="ARBA00022723"/>
    </source>
</evidence>
<proteinExistence type="inferred from homology"/>
<evidence type="ECO:0000256" key="3">
    <source>
        <dbReference type="ARBA" id="ARBA00022448"/>
    </source>
</evidence>
<feature type="domain" description="P-type ATPase A" evidence="17">
    <location>
        <begin position="197"/>
        <end position="297"/>
    </location>
</feature>
<evidence type="ECO:0000256" key="15">
    <source>
        <dbReference type="SAM" id="MobiDB-lite"/>
    </source>
</evidence>
<comment type="caution">
    <text evidence="18">The sequence shown here is derived from an EMBL/GenBank/DDBJ whole genome shotgun (WGS) entry which is preliminary data.</text>
</comment>
<dbReference type="NCBIfam" id="TIGR01525">
    <property type="entry name" value="ATPase-IB_hvy"/>
    <property type="match status" value="1"/>
</dbReference>
<feature type="transmembrane region" description="Helical" evidence="16">
    <location>
        <begin position="317"/>
        <end position="344"/>
    </location>
</feature>
<dbReference type="GO" id="GO:0005507">
    <property type="term" value="F:copper ion binding"/>
    <property type="evidence" value="ECO:0007669"/>
    <property type="project" value="TreeGrafter"/>
</dbReference>
<evidence type="ECO:0000256" key="10">
    <source>
        <dbReference type="ARBA" id="ARBA00022842"/>
    </source>
</evidence>
<dbReference type="InterPro" id="IPR023298">
    <property type="entry name" value="ATPase_P-typ_TM_dom_sf"/>
</dbReference>
<keyword evidence="14 16" id="KW-0472">Membrane</keyword>
<dbReference type="InterPro" id="IPR059000">
    <property type="entry name" value="ATPase_P-type_domA"/>
</dbReference>
<accession>A0A8J7WAX8</accession>
<keyword evidence="5" id="KW-0597">Phosphoprotein</keyword>
<dbReference type="PROSITE" id="PS00154">
    <property type="entry name" value="ATPASE_E1_E2"/>
    <property type="match status" value="1"/>
</dbReference>
<dbReference type="Proteomes" id="UP000730161">
    <property type="component" value="Unassembled WGS sequence"/>
</dbReference>
<dbReference type="PRINTS" id="PR00120">
    <property type="entry name" value="HATPASE"/>
</dbReference>
<keyword evidence="13" id="KW-0406">Ion transport</keyword>
<feature type="transmembrane region" description="Helical" evidence="16">
    <location>
        <begin position="103"/>
        <end position="123"/>
    </location>
</feature>
<sequence length="731" mass="77618">MTHNLHDHTHNQTREGHSGGQDPTSCHCPGCRICEGYKEATADQKPRSGDKHQGSHIDHSGHEEMFKRRFFVCLLLSLPVLYYSVMLQEWFSYTAYAFPGSDYVAPVLGTIIFLYGGLPFLRMGAVEAENRKPGMMLLISLAIVVAFVYSLGAAFFGIGEPLFWELVTLIVIFQLGHWIEMRSVRRASGALDELAGLIPSTAERLTDSGETEDVLVDDLKADDLVLVRPGASIPADGIVQEGESDVSEAMITGESTPVRKESGDRVIGGTINQDGSLRVRITATGDETTLSGIMRLVAEAQQSRSHTQILADRAAGWLFYAAIAVAVVAAVAWTIALGFGIIVIERVVTVLVIACPHALGLAIPLVVAIITSLSASNGMLIRNRIAMEEARRLDTIVFDKTGTLTRGEQGVVDLLSDGSKTEDDVIALMAAAEGDSEHAISRAILSEADRRGVTIPSVSGFEALKGRGIRATLSAGAGAPGDGDHAKTAADSTIYVGGPNLLSHLEVTPGPEIQEFSDAAASRGEGVMYLIVDGAVIGAAALADIVRPESYEAVTALQEMGITVAILTGDSRAVAEKVGKELGVEIVFAEVLPEDKDKKISELQEQGRFVAMVGDGVNDAPALIRADVGIAIGSGTDVAIESADVILIENDPRDVVSLIHLSRRSYRKMQENLVWAAGYNVVALPLAAGILAPVGIMLSPAVGAVLMSASTVIVAANAQLLRRVNLREDYG</sequence>
<evidence type="ECO:0000256" key="1">
    <source>
        <dbReference type="ARBA" id="ARBA00004651"/>
    </source>
</evidence>
<evidence type="ECO:0000313" key="18">
    <source>
        <dbReference type="EMBL" id="MBR1369870.1"/>
    </source>
</evidence>
<evidence type="ECO:0000256" key="8">
    <source>
        <dbReference type="ARBA" id="ARBA00022741"/>
    </source>
</evidence>
<keyword evidence="3" id="KW-0813">Transport</keyword>
<feature type="transmembrane region" description="Helical" evidence="16">
    <location>
        <begin position="702"/>
        <end position="721"/>
    </location>
</feature>
<dbReference type="InterPro" id="IPR001757">
    <property type="entry name" value="P_typ_ATPase"/>
</dbReference>
<keyword evidence="19" id="KW-1185">Reference proteome</keyword>
<dbReference type="InterPro" id="IPR027256">
    <property type="entry name" value="P-typ_ATPase_IB"/>
</dbReference>
<dbReference type="NCBIfam" id="TIGR01494">
    <property type="entry name" value="ATPase_P-type"/>
    <property type="match status" value="2"/>
</dbReference>
<dbReference type="GO" id="GO:0005524">
    <property type="term" value="F:ATP binding"/>
    <property type="evidence" value="ECO:0007669"/>
    <property type="project" value="UniProtKB-KW"/>
</dbReference>
<dbReference type="Gene3D" id="2.70.150.10">
    <property type="entry name" value="Calcium-transporting ATPase, cytoplasmic transduction domain A"/>
    <property type="match status" value="1"/>
</dbReference>
<dbReference type="SFLD" id="SFLDG00002">
    <property type="entry name" value="C1.7:_P-type_atpase_like"/>
    <property type="match status" value="1"/>
</dbReference>
<dbReference type="PRINTS" id="PR00119">
    <property type="entry name" value="CATATPASE"/>
</dbReference>
<dbReference type="InterPro" id="IPR044492">
    <property type="entry name" value="P_typ_ATPase_HD_dom"/>
</dbReference>
<dbReference type="GO" id="GO:0016887">
    <property type="term" value="F:ATP hydrolysis activity"/>
    <property type="evidence" value="ECO:0007669"/>
    <property type="project" value="InterPro"/>
</dbReference>
<dbReference type="Gene3D" id="3.40.50.1000">
    <property type="entry name" value="HAD superfamily/HAD-like"/>
    <property type="match status" value="1"/>
</dbReference>
<evidence type="ECO:0000256" key="13">
    <source>
        <dbReference type="ARBA" id="ARBA00023065"/>
    </source>
</evidence>
<protein>
    <submittedName>
        <fullName evidence="18">ATPase P</fullName>
    </submittedName>
</protein>
<dbReference type="SFLD" id="SFLDS00003">
    <property type="entry name" value="Haloacid_Dehalogenase"/>
    <property type="match status" value="1"/>
</dbReference>
<keyword evidence="9" id="KW-0067">ATP-binding</keyword>
<feature type="region of interest" description="Disordered" evidence="15">
    <location>
        <begin position="1"/>
        <end position="24"/>
    </location>
</feature>
<keyword evidence="4" id="KW-1003">Cell membrane</keyword>
<keyword evidence="10" id="KW-0460">Magnesium</keyword>
<feature type="transmembrane region" description="Helical" evidence="16">
    <location>
        <begin position="350"/>
        <end position="375"/>
    </location>
</feature>
<evidence type="ECO:0000256" key="2">
    <source>
        <dbReference type="ARBA" id="ARBA00006024"/>
    </source>
</evidence>
<comment type="subcellular location">
    <subcellularLocation>
        <location evidence="1">Cell membrane</location>
        <topology evidence="1">Multi-pass membrane protein</topology>
    </subcellularLocation>
</comment>
<dbReference type="SUPFAM" id="SSF56784">
    <property type="entry name" value="HAD-like"/>
    <property type="match status" value="1"/>
</dbReference>
<dbReference type="Gene3D" id="3.40.1110.10">
    <property type="entry name" value="Calcium-transporting ATPase, cytoplasmic domain N"/>
    <property type="match status" value="1"/>
</dbReference>
<reference evidence="18" key="1">
    <citation type="submission" date="2014-12" db="EMBL/GenBank/DDBJ databases">
        <authorList>
            <person name="Huang H.-H."/>
            <person name="Chen S.-C."/>
            <person name="Lai M.-C."/>
        </authorList>
    </citation>
    <scope>NUCLEOTIDE SEQUENCE</scope>
    <source>
        <strain evidence="18">K1F9705b</strain>
    </source>
</reference>
<feature type="transmembrane region" description="Helical" evidence="16">
    <location>
        <begin position="135"/>
        <end position="156"/>
    </location>
</feature>
<dbReference type="Pfam" id="PF00122">
    <property type="entry name" value="E1-E2_ATPase"/>
    <property type="match status" value="1"/>
</dbReference>
<evidence type="ECO:0000256" key="4">
    <source>
        <dbReference type="ARBA" id="ARBA00022475"/>
    </source>
</evidence>
<evidence type="ECO:0000259" key="17">
    <source>
        <dbReference type="Pfam" id="PF00122"/>
    </source>
</evidence>
<evidence type="ECO:0000256" key="6">
    <source>
        <dbReference type="ARBA" id="ARBA00022692"/>
    </source>
</evidence>
<dbReference type="InterPro" id="IPR018303">
    <property type="entry name" value="ATPase_P-typ_P_site"/>
</dbReference>
<evidence type="ECO:0000256" key="11">
    <source>
        <dbReference type="ARBA" id="ARBA00022967"/>
    </source>
</evidence>
<keyword evidence="7" id="KW-0479">Metal-binding</keyword>
<dbReference type="FunFam" id="2.70.150.10:FF:000002">
    <property type="entry name" value="Copper-transporting ATPase 1, putative"/>
    <property type="match status" value="1"/>
</dbReference>
<dbReference type="SFLD" id="SFLDF00027">
    <property type="entry name" value="p-type_atpase"/>
    <property type="match status" value="1"/>
</dbReference>
<keyword evidence="11" id="KW-1278">Translocase</keyword>
<name>A0A8J7WAX8_9EURY</name>
<evidence type="ECO:0000256" key="16">
    <source>
        <dbReference type="SAM" id="Phobius"/>
    </source>
</evidence>
<dbReference type="EMBL" id="JWHL01000022">
    <property type="protein sequence ID" value="MBR1369870.1"/>
    <property type="molecule type" value="Genomic_DNA"/>
</dbReference>
<dbReference type="PANTHER" id="PTHR43520">
    <property type="entry name" value="ATP7, ISOFORM B"/>
    <property type="match status" value="1"/>
</dbReference>
<keyword evidence="8" id="KW-0547">Nucleotide-binding</keyword>
<feature type="transmembrane region" description="Helical" evidence="16">
    <location>
        <begin position="673"/>
        <end position="696"/>
    </location>
</feature>
<evidence type="ECO:0000256" key="9">
    <source>
        <dbReference type="ARBA" id="ARBA00022840"/>
    </source>
</evidence>
<dbReference type="SUPFAM" id="SSF81665">
    <property type="entry name" value="Calcium ATPase, transmembrane domain M"/>
    <property type="match status" value="1"/>
</dbReference>
<keyword evidence="6 16" id="KW-0812">Transmembrane</keyword>
<feature type="compositionally biased region" description="Basic and acidic residues" evidence="15">
    <location>
        <begin position="1"/>
        <end position="17"/>
    </location>
</feature>
<evidence type="ECO:0000313" key="19">
    <source>
        <dbReference type="Proteomes" id="UP000730161"/>
    </source>
</evidence>
<comment type="similarity">
    <text evidence="2">Belongs to the cation transport ATPase (P-type) (TC 3.A.3) family. Type IB subfamily.</text>
</comment>
<dbReference type="InterPro" id="IPR036412">
    <property type="entry name" value="HAD-like_sf"/>
</dbReference>
<evidence type="ECO:0000256" key="14">
    <source>
        <dbReference type="ARBA" id="ARBA00023136"/>
    </source>
</evidence>
<feature type="transmembrane region" description="Helical" evidence="16">
    <location>
        <begin position="162"/>
        <end position="179"/>
    </location>
</feature>
<dbReference type="Pfam" id="PF00702">
    <property type="entry name" value="Hydrolase"/>
    <property type="match status" value="1"/>
</dbReference>